<dbReference type="EMBL" id="MN739747">
    <property type="protein sequence ID" value="QHT24678.1"/>
    <property type="molecule type" value="Genomic_DNA"/>
</dbReference>
<proteinExistence type="predicted"/>
<evidence type="ECO:0000259" key="10">
    <source>
        <dbReference type="Pfam" id="PF08264"/>
    </source>
</evidence>
<feature type="coiled-coil region" evidence="8">
    <location>
        <begin position="871"/>
        <end position="898"/>
    </location>
</feature>
<evidence type="ECO:0000256" key="7">
    <source>
        <dbReference type="ARBA" id="ARBA00048359"/>
    </source>
</evidence>
<evidence type="ECO:0000256" key="3">
    <source>
        <dbReference type="ARBA" id="ARBA00022741"/>
    </source>
</evidence>
<dbReference type="InterPro" id="IPR013155">
    <property type="entry name" value="M/V/L/I-tRNA-synth_anticd-bd"/>
</dbReference>
<dbReference type="InterPro" id="IPR002300">
    <property type="entry name" value="aa-tRNA-synth_Ia"/>
</dbReference>
<comment type="catalytic activity">
    <reaction evidence="7">
        <text>tRNA(Ile) + L-isoleucine + ATP = L-isoleucyl-tRNA(Ile) + AMP + diphosphate</text>
        <dbReference type="Rhea" id="RHEA:11060"/>
        <dbReference type="Rhea" id="RHEA-COMP:9666"/>
        <dbReference type="Rhea" id="RHEA-COMP:9695"/>
        <dbReference type="ChEBI" id="CHEBI:30616"/>
        <dbReference type="ChEBI" id="CHEBI:33019"/>
        <dbReference type="ChEBI" id="CHEBI:58045"/>
        <dbReference type="ChEBI" id="CHEBI:78442"/>
        <dbReference type="ChEBI" id="CHEBI:78528"/>
        <dbReference type="ChEBI" id="CHEBI:456215"/>
        <dbReference type="EC" id="6.1.1.5"/>
    </reaction>
</comment>
<dbReference type="PRINTS" id="PR00984">
    <property type="entry name" value="TRNASYNTHILE"/>
</dbReference>
<reference evidence="11" key="1">
    <citation type="journal article" date="2020" name="Nature">
        <title>Giant virus diversity and host interactions through global metagenomics.</title>
        <authorList>
            <person name="Schulz F."/>
            <person name="Roux S."/>
            <person name="Paez-Espino D."/>
            <person name="Jungbluth S."/>
            <person name="Walsh D.A."/>
            <person name="Denef V.J."/>
            <person name="McMahon K.D."/>
            <person name="Konstantinidis K.T."/>
            <person name="Eloe-Fadrosh E.A."/>
            <person name="Kyrpides N.C."/>
            <person name="Woyke T."/>
        </authorList>
    </citation>
    <scope>NUCLEOTIDE SEQUENCE</scope>
    <source>
        <strain evidence="11">GVMAG-M-3300023179-150</strain>
    </source>
</reference>
<evidence type="ECO:0000256" key="5">
    <source>
        <dbReference type="ARBA" id="ARBA00022917"/>
    </source>
</evidence>
<dbReference type="GO" id="GO:0006428">
    <property type="term" value="P:isoleucyl-tRNA aminoacylation"/>
    <property type="evidence" value="ECO:0007669"/>
    <property type="project" value="InterPro"/>
</dbReference>
<organism evidence="11">
    <name type="scientific">viral metagenome</name>
    <dbReference type="NCBI Taxonomy" id="1070528"/>
    <lineage>
        <taxon>unclassified sequences</taxon>
        <taxon>metagenomes</taxon>
        <taxon>organismal metagenomes</taxon>
    </lineage>
</organism>
<keyword evidence="3" id="KW-0547">Nucleotide-binding</keyword>
<dbReference type="PROSITE" id="PS00178">
    <property type="entry name" value="AA_TRNA_LIGASE_I"/>
    <property type="match status" value="1"/>
</dbReference>
<dbReference type="PANTHER" id="PTHR42780:SF1">
    <property type="entry name" value="ISOLEUCINE--TRNA LIGASE, CYTOPLASMIC"/>
    <property type="match status" value="1"/>
</dbReference>
<dbReference type="GO" id="GO:0002161">
    <property type="term" value="F:aminoacyl-tRNA deacylase activity"/>
    <property type="evidence" value="ECO:0007669"/>
    <property type="project" value="InterPro"/>
</dbReference>
<dbReference type="SUPFAM" id="SSF52374">
    <property type="entry name" value="Nucleotidylyl transferase"/>
    <property type="match status" value="1"/>
</dbReference>
<dbReference type="InterPro" id="IPR002301">
    <property type="entry name" value="Ile-tRNA-ligase"/>
</dbReference>
<dbReference type="InterPro" id="IPR009080">
    <property type="entry name" value="tRNAsynth_Ia_anticodon-bd"/>
</dbReference>
<dbReference type="Pfam" id="PF08264">
    <property type="entry name" value="Anticodon_1"/>
    <property type="match status" value="1"/>
</dbReference>
<dbReference type="SUPFAM" id="SSF50677">
    <property type="entry name" value="ValRS/IleRS/LeuRS editing domain"/>
    <property type="match status" value="1"/>
</dbReference>
<evidence type="ECO:0000256" key="6">
    <source>
        <dbReference type="ARBA" id="ARBA00023146"/>
    </source>
</evidence>
<keyword evidence="6" id="KW-0030">Aminoacyl-tRNA synthetase</keyword>
<accession>A0A6C0E7B9</accession>
<dbReference type="Gene3D" id="3.40.50.620">
    <property type="entry name" value="HUPs"/>
    <property type="match status" value="2"/>
</dbReference>
<dbReference type="InterPro" id="IPR014729">
    <property type="entry name" value="Rossmann-like_a/b/a_fold"/>
</dbReference>
<keyword evidence="2" id="KW-0436">Ligase</keyword>
<dbReference type="InterPro" id="IPR009008">
    <property type="entry name" value="Val/Leu/Ile-tRNA-synth_edit"/>
</dbReference>
<dbReference type="GO" id="GO:0004822">
    <property type="term" value="F:isoleucine-tRNA ligase activity"/>
    <property type="evidence" value="ECO:0007669"/>
    <property type="project" value="UniProtKB-EC"/>
</dbReference>
<dbReference type="PANTHER" id="PTHR42780">
    <property type="entry name" value="SOLEUCYL-TRNA SYNTHETASE"/>
    <property type="match status" value="1"/>
</dbReference>
<evidence type="ECO:0000256" key="2">
    <source>
        <dbReference type="ARBA" id="ARBA00022598"/>
    </source>
</evidence>
<keyword evidence="8" id="KW-0175">Coiled coil</keyword>
<evidence type="ECO:0000313" key="11">
    <source>
        <dbReference type="EMBL" id="QHT24678.1"/>
    </source>
</evidence>
<keyword evidence="4" id="KW-0067">ATP-binding</keyword>
<dbReference type="GO" id="GO:0005524">
    <property type="term" value="F:ATP binding"/>
    <property type="evidence" value="ECO:0007669"/>
    <property type="project" value="UniProtKB-KW"/>
</dbReference>
<evidence type="ECO:0000256" key="4">
    <source>
        <dbReference type="ARBA" id="ARBA00022840"/>
    </source>
</evidence>
<dbReference type="Pfam" id="PF00133">
    <property type="entry name" value="tRNA-synt_1"/>
    <property type="match status" value="1"/>
</dbReference>
<name>A0A6C0E7B9_9ZZZZ</name>
<dbReference type="AlphaFoldDB" id="A0A6C0E7B9"/>
<sequence length="1082" mass="125186">MALKLSDIEEQVLKEWNENDIFRKTLQKSQEHAQNTGKRPFNFYDGPPFATGSPHYGHILAATIKDTICRFKTLNGEYVPRINGWDTHGLPIEQLVEKELGIKNRDQILEMGIAKFNSVARQKVLECAREWEITIPRSGRWIDFENGYKTMDFEFMNAVWAVFKVIFDQGLVYNSLVPMPFSTGCGSCLSHFEAKSNYQDVQDPSIVLRFPLVDTIDDHKINLLVWTTTPYSLTANLGLCINSKIKYVLVEVTTEVTTEFCIIAALSLESWKLKDHTYNIIRTVDYTELLGKKYVPPYNFTNQYLTPNSFTVLEDSYVKSETGTGIVHLAPGLGDDDYRVCLRENIINPYQPETILSPIDDSGALTVDDSRFKGKYVKVADKEIIKDLSERGLLWSAKTIMHSYPFCYRTDTPLIQKSIKSWFINVRNVSEKLSELNDSVYWVPSAVGEHRFKQWLKEPHDWSFGRNRFWGTPVPLWVSDNFDEIICISSVTELEELAGLKPGSITDLHRDKLDHLKIYSKKHPGQQLKRVDDVFDCWFESGAMPYGKYAVENHLRKDEMYKILSKSDEKGLNDFLKYFPADFIAEGLDQTRGWFYTLLVLSTILFEKSAYNNVIVNGLILAESNTKNSKWEKMSKRHKNYTSPNEIFDQHGADSLRLYFLDSPVVKSEPLKFKSDGVEQKGRFLVQWLNCFQFLEQEIKLLEKETGQKFELIESDQIYDQWIIGELSKLFDNVSSNYSKYLLYLVVPELIKFEELFSRWYLNLAKPIMKGHHGVLAQKQSLSTFYKLLKIFSILISPITPFMSDYIYSGLSKLVNGVNFEESVHMELLSNYQLKYDHVINQRVSRMVEVVMVVRSLKDTASISPRHKSKVLLLKHMNQEFLDDIKELEKELRSVIKVDQILYQVMDPSVADLKVSFSANLVGKIAKKEWQNVLKILESMDVNEFLGKDEVEVSGFIIDSKVWSILPVCDLGENDMLINYTNNGLLVLLAKETVTTEIENEMELILKNIQKAKKDSKLKTYQKVDVYIQLEKQDIKDLILEEMESIRERLRSNLYFEGIPDTVEKVGHWNYDGYQFDLKLES</sequence>
<dbReference type="Gene3D" id="1.10.730.10">
    <property type="entry name" value="Isoleucyl-tRNA Synthetase, Domain 1"/>
    <property type="match status" value="1"/>
</dbReference>
<dbReference type="InterPro" id="IPR023586">
    <property type="entry name" value="Ile-tRNA-ligase_type2"/>
</dbReference>
<dbReference type="InterPro" id="IPR001412">
    <property type="entry name" value="aa-tRNA-synth_I_CS"/>
</dbReference>
<feature type="domain" description="Aminoacyl-tRNA synthetase class Ia" evidence="9">
    <location>
        <begin position="11"/>
        <end position="669"/>
    </location>
</feature>
<evidence type="ECO:0000256" key="1">
    <source>
        <dbReference type="ARBA" id="ARBA00013165"/>
    </source>
</evidence>
<keyword evidence="5" id="KW-0648">Protein biosynthesis</keyword>
<evidence type="ECO:0000259" key="9">
    <source>
        <dbReference type="Pfam" id="PF00133"/>
    </source>
</evidence>
<dbReference type="SUPFAM" id="SSF47323">
    <property type="entry name" value="Anticodon-binding domain of a subclass of class I aminoacyl-tRNA synthetases"/>
    <property type="match status" value="1"/>
</dbReference>
<feature type="domain" description="Methionyl/Valyl/Leucyl/Isoleucyl-tRNA synthetase anticodon-binding" evidence="10">
    <location>
        <begin position="720"/>
        <end position="871"/>
    </location>
</feature>
<dbReference type="NCBIfam" id="TIGR00392">
    <property type="entry name" value="ileS"/>
    <property type="match status" value="1"/>
</dbReference>
<dbReference type="EC" id="6.1.1.5" evidence="1"/>
<evidence type="ECO:0000256" key="8">
    <source>
        <dbReference type="SAM" id="Coils"/>
    </source>
</evidence>
<protein>
    <recommendedName>
        <fullName evidence="1">isoleucine--tRNA ligase</fullName>
        <ecNumber evidence="1">6.1.1.5</ecNumber>
    </recommendedName>
</protein>